<evidence type="ECO:0000256" key="1">
    <source>
        <dbReference type="ARBA" id="ARBA00008683"/>
    </source>
</evidence>
<dbReference type="InterPro" id="IPR029045">
    <property type="entry name" value="ClpP/crotonase-like_dom_sf"/>
</dbReference>
<protein>
    <submittedName>
        <fullName evidence="8">S49 family peptidase</fullName>
    </submittedName>
</protein>
<dbReference type="PANTHER" id="PTHR42987">
    <property type="entry name" value="PEPTIDASE S49"/>
    <property type="match status" value="1"/>
</dbReference>
<evidence type="ECO:0000313" key="7">
    <source>
        <dbReference type="Proteomes" id="UP000675920"/>
    </source>
</evidence>
<evidence type="ECO:0000256" key="5">
    <source>
        <dbReference type="SAM" id="Phobius"/>
    </source>
</evidence>
<comment type="similarity">
    <text evidence="1">Belongs to the peptidase S49 family.</text>
</comment>
<evidence type="ECO:0000259" key="6">
    <source>
        <dbReference type="Pfam" id="PF01343"/>
    </source>
</evidence>
<keyword evidence="2" id="KW-0645">Protease</keyword>
<feature type="domain" description="Peptidase S49" evidence="6">
    <location>
        <begin position="141"/>
        <end position="282"/>
    </location>
</feature>
<dbReference type="RefSeq" id="WP_028312957.1">
    <property type="nucleotide sequence ID" value="NZ_KI519499.1"/>
</dbReference>
<keyword evidence="4" id="KW-0720">Serine protease</keyword>
<name>A0A8B6X6N6_9BURK</name>
<dbReference type="CDD" id="cd07023">
    <property type="entry name" value="S49_Sppa_N_C"/>
    <property type="match status" value="1"/>
</dbReference>
<dbReference type="Pfam" id="PF01343">
    <property type="entry name" value="Peptidase_S49"/>
    <property type="match status" value="1"/>
</dbReference>
<sequence length="330" mass="36203">MTDANEPQSGRNDPKWEREVLEKLVLGTLAEQRAARRWRIFFRVVTLVVIVWALSSGLRSAHMATTLESPTTEHTALVTIDGEIDSRGRNSADRVIEALDDAFDNKFAKGVVLLINSPGGSPVQAGMVADEIKRLRGLHPDKPVHVVVQEMCASGGYYIAAAAENIYVDKASLVGSIGVIMDSFGAVELLKKLGVERRVYTAGENKDFLDPFTPVNDKQREHIQSILDTVHRQFIGVVREGRGQRLKETPDMFSGLVWNGEQAVELGLADGYGTVNTVARDVFKAEDVIDYTVQESPFDRITKRLGAEMGTVIGQVLARTTAGSGQPGWR</sequence>
<dbReference type="Proteomes" id="UP000675920">
    <property type="component" value="Unplaced"/>
</dbReference>
<evidence type="ECO:0000256" key="3">
    <source>
        <dbReference type="ARBA" id="ARBA00022801"/>
    </source>
</evidence>
<keyword evidence="7" id="KW-1185">Reference proteome</keyword>
<keyword evidence="3" id="KW-0378">Hydrolase</keyword>
<keyword evidence="5" id="KW-0812">Transmembrane</keyword>
<evidence type="ECO:0000313" key="8">
    <source>
        <dbReference type="RefSeq" id="WP_028312957.1"/>
    </source>
</evidence>
<keyword evidence="5" id="KW-1133">Transmembrane helix</keyword>
<dbReference type="GO" id="GO:0006508">
    <property type="term" value="P:proteolysis"/>
    <property type="evidence" value="ECO:0007669"/>
    <property type="project" value="UniProtKB-KW"/>
</dbReference>
<dbReference type="GO" id="GO:0008236">
    <property type="term" value="F:serine-type peptidase activity"/>
    <property type="evidence" value="ECO:0007669"/>
    <property type="project" value="UniProtKB-KW"/>
</dbReference>
<proteinExistence type="inferred from homology"/>
<dbReference type="InterPro" id="IPR002142">
    <property type="entry name" value="Peptidase_S49"/>
</dbReference>
<dbReference type="OrthoDB" id="9764363at2"/>
<dbReference type="PANTHER" id="PTHR42987:SF8">
    <property type="entry name" value="PROTEINASE"/>
    <property type="match status" value="1"/>
</dbReference>
<accession>A0A8B6X6N6</accession>
<dbReference type="Gene3D" id="3.90.226.10">
    <property type="entry name" value="2-enoyl-CoA Hydratase, Chain A, domain 1"/>
    <property type="match status" value="1"/>
</dbReference>
<organism evidence="7 8">
    <name type="scientific">Derxia gummosa DSM 723</name>
    <dbReference type="NCBI Taxonomy" id="1121388"/>
    <lineage>
        <taxon>Bacteria</taxon>
        <taxon>Pseudomonadati</taxon>
        <taxon>Pseudomonadota</taxon>
        <taxon>Betaproteobacteria</taxon>
        <taxon>Burkholderiales</taxon>
        <taxon>Alcaligenaceae</taxon>
        <taxon>Derxia</taxon>
    </lineage>
</organism>
<evidence type="ECO:0000256" key="4">
    <source>
        <dbReference type="ARBA" id="ARBA00022825"/>
    </source>
</evidence>
<dbReference type="AlphaFoldDB" id="A0A8B6X6N6"/>
<dbReference type="SUPFAM" id="SSF52096">
    <property type="entry name" value="ClpP/crotonase"/>
    <property type="match status" value="1"/>
</dbReference>
<feature type="transmembrane region" description="Helical" evidence="5">
    <location>
        <begin position="40"/>
        <end position="58"/>
    </location>
</feature>
<dbReference type="Gene3D" id="6.20.330.10">
    <property type="match status" value="1"/>
</dbReference>
<evidence type="ECO:0000256" key="2">
    <source>
        <dbReference type="ARBA" id="ARBA00022670"/>
    </source>
</evidence>
<dbReference type="InterPro" id="IPR047272">
    <property type="entry name" value="S49_SppA_C"/>
</dbReference>
<reference evidence="8" key="1">
    <citation type="submission" date="2025-08" db="UniProtKB">
        <authorList>
            <consortium name="RefSeq"/>
        </authorList>
    </citation>
    <scope>IDENTIFICATION</scope>
</reference>
<keyword evidence="5" id="KW-0472">Membrane</keyword>